<keyword evidence="4" id="KW-1185">Reference proteome</keyword>
<dbReference type="Gene3D" id="1.20.5.110">
    <property type="match status" value="1"/>
</dbReference>
<dbReference type="EMBL" id="KZ361254">
    <property type="protein sequence ID" value="PIO58411.1"/>
    <property type="molecule type" value="Genomic_DNA"/>
</dbReference>
<evidence type="ECO:0000313" key="3">
    <source>
        <dbReference type="EMBL" id="PIO58411.1"/>
    </source>
</evidence>
<protein>
    <recommendedName>
        <fullName evidence="2">V-SNARE coiled-coil homology domain-containing protein</fullName>
    </recommendedName>
</protein>
<dbReference type="CDD" id="cd15873">
    <property type="entry name" value="R-SNARE_STXBP5_6"/>
    <property type="match status" value="1"/>
</dbReference>
<evidence type="ECO:0000259" key="2">
    <source>
        <dbReference type="PROSITE" id="PS50892"/>
    </source>
</evidence>
<dbReference type="Proteomes" id="UP000230423">
    <property type="component" value="Unassembled WGS sequence"/>
</dbReference>
<dbReference type="SUPFAM" id="SSF58038">
    <property type="entry name" value="SNARE fusion complex"/>
    <property type="match status" value="1"/>
</dbReference>
<proteinExistence type="predicted"/>
<dbReference type="AlphaFoldDB" id="A0A2G9TKB4"/>
<gene>
    <name evidence="3" type="ORF">TELCIR_20155</name>
</gene>
<sequence>MLSAVFVMLGRLPVYVADREKASGGIGGGATRAVGRTIPGPSTNMERVQGGGVSAGQAAMMALQNLSERGEKLSATVDATENLRNNAMNFSQRTGKLVEKLEKKKWYNF</sequence>
<evidence type="ECO:0000313" key="4">
    <source>
        <dbReference type="Proteomes" id="UP000230423"/>
    </source>
</evidence>
<keyword evidence="1" id="KW-0175">Coiled coil</keyword>
<reference evidence="3 4" key="1">
    <citation type="submission" date="2015-09" db="EMBL/GenBank/DDBJ databases">
        <title>Draft genome of the parasitic nematode Teladorsagia circumcincta isolate WARC Sus (inbred).</title>
        <authorList>
            <person name="Mitreva M."/>
        </authorList>
    </citation>
    <scope>NUCLEOTIDE SEQUENCE [LARGE SCALE GENOMIC DNA]</scope>
    <source>
        <strain evidence="3 4">S</strain>
    </source>
</reference>
<evidence type="ECO:0000256" key="1">
    <source>
        <dbReference type="PROSITE-ProRule" id="PRU00290"/>
    </source>
</evidence>
<accession>A0A2G9TKB4</accession>
<organism evidence="3 4">
    <name type="scientific">Teladorsagia circumcincta</name>
    <name type="common">Brown stomach worm</name>
    <name type="synonym">Ostertagia circumcincta</name>
    <dbReference type="NCBI Taxonomy" id="45464"/>
    <lineage>
        <taxon>Eukaryota</taxon>
        <taxon>Metazoa</taxon>
        <taxon>Ecdysozoa</taxon>
        <taxon>Nematoda</taxon>
        <taxon>Chromadorea</taxon>
        <taxon>Rhabditida</taxon>
        <taxon>Rhabditina</taxon>
        <taxon>Rhabditomorpha</taxon>
        <taxon>Strongyloidea</taxon>
        <taxon>Trichostrongylidae</taxon>
        <taxon>Teladorsagia</taxon>
    </lineage>
</organism>
<dbReference type="InterPro" id="IPR042855">
    <property type="entry name" value="V_SNARE_CC"/>
</dbReference>
<dbReference type="OrthoDB" id="19944at2759"/>
<name>A0A2G9TKB4_TELCI</name>
<feature type="domain" description="V-SNARE coiled-coil homology" evidence="2">
    <location>
        <begin position="44"/>
        <end position="108"/>
    </location>
</feature>
<dbReference type="PROSITE" id="PS50892">
    <property type="entry name" value="V_SNARE"/>
    <property type="match status" value="1"/>
</dbReference>